<keyword evidence="3" id="KW-1185">Reference proteome</keyword>
<feature type="transmembrane region" description="Helical" evidence="1">
    <location>
        <begin position="62"/>
        <end position="79"/>
    </location>
</feature>
<evidence type="ECO:0000313" key="2">
    <source>
        <dbReference type="EMBL" id="BDR58297.1"/>
    </source>
</evidence>
<feature type="transmembrane region" description="Helical" evidence="1">
    <location>
        <begin position="91"/>
        <end position="111"/>
    </location>
</feature>
<dbReference type="Proteomes" id="UP001321861">
    <property type="component" value="Chromosome"/>
</dbReference>
<protein>
    <submittedName>
        <fullName evidence="2">Thiamine transporter</fullName>
    </submittedName>
</protein>
<keyword evidence="1" id="KW-1133">Transmembrane helix</keyword>
<dbReference type="EMBL" id="AP026802">
    <property type="protein sequence ID" value="BDR58297.1"/>
    <property type="molecule type" value="Genomic_DNA"/>
</dbReference>
<dbReference type="AlphaFoldDB" id="A0AAU9CWD9"/>
<dbReference type="RefSeq" id="WP_317636210.1">
    <property type="nucleotide sequence ID" value="NZ_AP026802.1"/>
</dbReference>
<evidence type="ECO:0000256" key="1">
    <source>
        <dbReference type="SAM" id="Phobius"/>
    </source>
</evidence>
<dbReference type="Pfam" id="PF09515">
    <property type="entry name" value="Thia_YuaJ"/>
    <property type="match status" value="1"/>
</dbReference>
<evidence type="ECO:0000313" key="3">
    <source>
        <dbReference type="Proteomes" id="UP001321861"/>
    </source>
</evidence>
<dbReference type="Gene3D" id="1.10.1760.20">
    <property type="match status" value="1"/>
</dbReference>
<feature type="transmembrane region" description="Helical" evidence="1">
    <location>
        <begin position="162"/>
        <end position="191"/>
    </location>
</feature>
<gene>
    <name evidence="2" type="ORF">XA3_07380</name>
</gene>
<accession>A0AAU9CWD9</accession>
<keyword evidence="1" id="KW-0812">Transmembrane</keyword>
<dbReference type="InterPro" id="IPR012651">
    <property type="entry name" value="Thia_Transptr_ThiT"/>
</dbReference>
<name>A0AAU9CWD9_9LACO</name>
<organism evidence="2 3">
    <name type="scientific">Xylocopilactobacillus apicola</name>
    <dbReference type="NCBI Taxonomy" id="2932184"/>
    <lineage>
        <taxon>Bacteria</taxon>
        <taxon>Bacillati</taxon>
        <taxon>Bacillota</taxon>
        <taxon>Bacilli</taxon>
        <taxon>Lactobacillales</taxon>
        <taxon>Lactobacillaceae</taxon>
        <taxon>Xylocopilactobacillus</taxon>
    </lineage>
</organism>
<feature type="transmembrane region" description="Helical" evidence="1">
    <location>
        <begin position="12"/>
        <end position="31"/>
    </location>
</feature>
<sequence length="198" mass="21277">MKDSNKESVLSIKFIVEDALFAALAMVLNMLKPNLGAGSAINISLGFVPIVFLALKRGIASGLLSGFIFGILDLFLRGIGSNNIVAPSQAFLEYILAFTAIGLAGLVHLPLQLSVNKKKHAFSVLFIFLGIFIGGLAKYFCHMAASAVFFAKYLTLPKHGGIWVAAFLYTLPSFLATFAVAAVCLILVYAIRPSLFEK</sequence>
<reference evidence="2 3" key="1">
    <citation type="journal article" date="2023" name="Microbiol. Spectr.">
        <title>Symbiosis of Carpenter Bees with Uncharacterized Lactic Acid Bacteria Showing NAD Auxotrophy.</title>
        <authorList>
            <person name="Kawasaki S."/>
            <person name="Ozawa K."/>
            <person name="Mori T."/>
            <person name="Yamamoto A."/>
            <person name="Ito M."/>
            <person name="Ohkuma M."/>
            <person name="Sakamoto M."/>
            <person name="Matsutani M."/>
        </authorList>
    </citation>
    <scope>NUCLEOTIDE SEQUENCE [LARGE SCALE GENOMIC DNA]</scope>
    <source>
        <strain evidence="2 3">XA3</strain>
    </source>
</reference>
<keyword evidence="1" id="KW-0472">Membrane</keyword>
<proteinExistence type="predicted"/>
<dbReference type="GO" id="GO:0005886">
    <property type="term" value="C:plasma membrane"/>
    <property type="evidence" value="ECO:0007669"/>
    <property type="project" value="InterPro"/>
</dbReference>
<dbReference type="NCBIfam" id="TIGR02357">
    <property type="entry name" value="ECF_ThiT_YuaJ"/>
    <property type="match status" value="1"/>
</dbReference>
<dbReference type="KEGG" id="xap:XA3_07380"/>
<feature type="transmembrane region" description="Helical" evidence="1">
    <location>
        <begin position="123"/>
        <end position="150"/>
    </location>
</feature>
<feature type="transmembrane region" description="Helical" evidence="1">
    <location>
        <begin position="37"/>
        <end position="55"/>
    </location>
</feature>
<dbReference type="GO" id="GO:0015234">
    <property type="term" value="F:thiamine transmembrane transporter activity"/>
    <property type="evidence" value="ECO:0007669"/>
    <property type="project" value="InterPro"/>
</dbReference>